<name>A0ABT6FY51_9FLAO</name>
<dbReference type="InterPro" id="IPR000792">
    <property type="entry name" value="Tscrpt_reg_LuxR_C"/>
</dbReference>
<proteinExistence type="predicted"/>
<reference evidence="2 3" key="1">
    <citation type="submission" date="2023-03" db="EMBL/GenBank/DDBJ databases">
        <title>Strain YYF002 represents a novel species in the genus Winogradskyella isolated from seawater.</title>
        <authorList>
            <person name="Fu Z.-Y."/>
        </authorList>
    </citation>
    <scope>NUCLEOTIDE SEQUENCE [LARGE SCALE GENOMIC DNA]</scope>
    <source>
        <strain evidence="2 3">YYF002</strain>
    </source>
</reference>
<protein>
    <submittedName>
        <fullName evidence="2">AAA family ATPase</fullName>
    </submittedName>
</protein>
<dbReference type="SUPFAM" id="SSF46894">
    <property type="entry name" value="C-terminal effector domain of the bipartite response regulators"/>
    <property type="match status" value="1"/>
</dbReference>
<dbReference type="InterPro" id="IPR036388">
    <property type="entry name" value="WH-like_DNA-bd_sf"/>
</dbReference>
<feature type="domain" description="HTH luxR-type" evidence="1">
    <location>
        <begin position="309"/>
        <end position="345"/>
    </location>
</feature>
<dbReference type="Pfam" id="PF13481">
    <property type="entry name" value="AAA_25"/>
    <property type="match status" value="1"/>
</dbReference>
<dbReference type="RefSeq" id="WP_278004087.1">
    <property type="nucleotide sequence ID" value="NZ_JARSBN010000001.1"/>
</dbReference>
<evidence type="ECO:0000259" key="1">
    <source>
        <dbReference type="Pfam" id="PF00196"/>
    </source>
</evidence>
<dbReference type="Gene3D" id="3.40.50.300">
    <property type="entry name" value="P-loop containing nucleotide triphosphate hydrolases"/>
    <property type="match status" value="1"/>
</dbReference>
<dbReference type="InterPro" id="IPR016032">
    <property type="entry name" value="Sig_transdc_resp-reg_C-effctor"/>
</dbReference>
<dbReference type="Proteomes" id="UP001529085">
    <property type="component" value="Unassembled WGS sequence"/>
</dbReference>
<dbReference type="Gene3D" id="1.10.10.10">
    <property type="entry name" value="Winged helix-like DNA-binding domain superfamily/Winged helix DNA-binding domain"/>
    <property type="match status" value="1"/>
</dbReference>
<evidence type="ECO:0000313" key="3">
    <source>
        <dbReference type="Proteomes" id="UP001529085"/>
    </source>
</evidence>
<keyword evidence="3" id="KW-1185">Reference proteome</keyword>
<sequence length="349" mass="40000">MSSKMLNGNLRTELGEQLKSAKVQRLINVNHNEGLIIKTANQWLDEAKATPIPNMLFSEFWYENELCILFADTNLGKSILAVQIAQSISGGVPIDGFKLESTPKKTLYLDFELSYKQFEKRYSEEYTNHFAFSENLLRAELNPYHELSKKFKSVEDYICAYIETCIKEHNVAVVIVDNMTYLKNDNEKAKDALDLMKKLNKIKKTYQVSILVLAHTPKRDESKPISKNDISGSKMIVNFCDSAFAIGNSTEAANRRYLKQIKQRNTEHLYHGGNVVVCDINKNFNFLEFRFIDYDNEVTHLKSYDKMGLEERDAEMVRLLNDGLSNVAIAEQLGVSEGTIRIRRKKLGI</sequence>
<dbReference type="Pfam" id="PF00196">
    <property type="entry name" value="GerE"/>
    <property type="match status" value="1"/>
</dbReference>
<dbReference type="EMBL" id="JARSBN010000001">
    <property type="protein sequence ID" value="MDG4714617.1"/>
    <property type="molecule type" value="Genomic_DNA"/>
</dbReference>
<evidence type="ECO:0000313" key="2">
    <source>
        <dbReference type="EMBL" id="MDG4714617.1"/>
    </source>
</evidence>
<organism evidence="2 3">
    <name type="scientific">Winogradskyella marincola</name>
    <dbReference type="NCBI Taxonomy" id="3037795"/>
    <lineage>
        <taxon>Bacteria</taxon>
        <taxon>Pseudomonadati</taxon>
        <taxon>Bacteroidota</taxon>
        <taxon>Flavobacteriia</taxon>
        <taxon>Flavobacteriales</taxon>
        <taxon>Flavobacteriaceae</taxon>
        <taxon>Winogradskyella</taxon>
    </lineage>
</organism>
<dbReference type="SUPFAM" id="SSF52540">
    <property type="entry name" value="P-loop containing nucleoside triphosphate hydrolases"/>
    <property type="match status" value="1"/>
</dbReference>
<gene>
    <name evidence="2" type="ORF">P7122_01945</name>
</gene>
<dbReference type="PRINTS" id="PR00038">
    <property type="entry name" value="HTHLUXR"/>
</dbReference>
<dbReference type="InterPro" id="IPR027417">
    <property type="entry name" value="P-loop_NTPase"/>
</dbReference>
<comment type="caution">
    <text evidence="2">The sequence shown here is derived from an EMBL/GenBank/DDBJ whole genome shotgun (WGS) entry which is preliminary data.</text>
</comment>
<accession>A0ABT6FY51</accession>